<dbReference type="SUPFAM" id="SSF54427">
    <property type="entry name" value="NTF2-like"/>
    <property type="match status" value="1"/>
</dbReference>
<evidence type="ECO:0000256" key="1">
    <source>
        <dbReference type="SAM" id="MobiDB-lite"/>
    </source>
</evidence>
<keyword evidence="2" id="KW-1133">Transmembrane helix</keyword>
<feature type="compositionally biased region" description="Low complexity" evidence="1">
    <location>
        <begin position="68"/>
        <end position="114"/>
    </location>
</feature>
<keyword evidence="2" id="KW-0472">Membrane</keyword>
<organism evidence="4 5">
    <name type="scientific">Nocardioides panacisoli</name>
    <dbReference type="NCBI Taxonomy" id="627624"/>
    <lineage>
        <taxon>Bacteria</taxon>
        <taxon>Bacillati</taxon>
        <taxon>Actinomycetota</taxon>
        <taxon>Actinomycetes</taxon>
        <taxon>Propionibacteriales</taxon>
        <taxon>Nocardioidaceae</taxon>
        <taxon>Nocardioides</taxon>
    </lineage>
</organism>
<evidence type="ECO:0000259" key="3">
    <source>
        <dbReference type="Pfam" id="PF10708"/>
    </source>
</evidence>
<dbReference type="RefSeq" id="WP_344777799.1">
    <property type="nucleotide sequence ID" value="NZ_BAABAH010000015.1"/>
</dbReference>
<dbReference type="Gene3D" id="3.10.450.50">
    <property type="match status" value="1"/>
</dbReference>
<dbReference type="InterPro" id="IPR018929">
    <property type="entry name" value="DUF2510"/>
</dbReference>
<accession>A0ABP7IYM5</accession>
<evidence type="ECO:0000313" key="4">
    <source>
        <dbReference type="EMBL" id="GAA3830377.1"/>
    </source>
</evidence>
<dbReference type="Pfam" id="PF10708">
    <property type="entry name" value="DUF2510"/>
    <property type="match status" value="1"/>
</dbReference>
<keyword evidence="5" id="KW-1185">Reference proteome</keyword>
<protein>
    <recommendedName>
        <fullName evidence="3">DUF2510 domain-containing protein</fullName>
    </recommendedName>
</protein>
<feature type="transmembrane region" description="Helical" evidence="2">
    <location>
        <begin position="124"/>
        <end position="147"/>
    </location>
</feature>
<name>A0ABP7IYM5_9ACTN</name>
<dbReference type="EMBL" id="BAABAH010000015">
    <property type="protein sequence ID" value="GAA3830377.1"/>
    <property type="molecule type" value="Genomic_DNA"/>
</dbReference>
<reference evidence="5" key="1">
    <citation type="journal article" date="2019" name="Int. J. Syst. Evol. Microbiol.">
        <title>The Global Catalogue of Microorganisms (GCM) 10K type strain sequencing project: providing services to taxonomists for standard genome sequencing and annotation.</title>
        <authorList>
            <consortium name="The Broad Institute Genomics Platform"/>
            <consortium name="The Broad Institute Genome Sequencing Center for Infectious Disease"/>
            <person name="Wu L."/>
            <person name="Ma J."/>
        </authorList>
    </citation>
    <scope>NUCLEOTIDE SEQUENCE [LARGE SCALE GENOMIC DNA]</scope>
    <source>
        <strain evidence="5">JCM 16953</strain>
    </source>
</reference>
<proteinExistence type="predicted"/>
<keyword evidence="2" id="KW-0812">Transmembrane</keyword>
<gene>
    <name evidence="4" type="ORF">GCM10022242_34750</name>
</gene>
<sequence length="284" mass="30016">MSDPNQPTTPPGWYPDGQGGQRWWDGQQWTEHTQPGDAGGQRPTPGAPQAPPSADAPTQVAPNRAADYPAPQQPQQPYGAPAQQPYGAQPYGAPQQPGYGAPQQPGYGAPQYGAPAKSGGKKGLLIGAIVAVVLVLLVCGIGGFFILKGGDDPKSVADDYLGALADGDFNKACDLSSGDAQKKIFDDSGASKCSEVEDKYDELLASSGQDGSFKDFFKDLDVNYDIGDVNENGDKATVKYTIEVKYTGDDETLGQAFEQPKSDETLTMVKEDGDWKVDSDTGDM</sequence>
<comment type="caution">
    <text evidence="4">The sequence shown here is derived from an EMBL/GenBank/DDBJ whole genome shotgun (WGS) entry which is preliminary data.</text>
</comment>
<evidence type="ECO:0000313" key="5">
    <source>
        <dbReference type="Proteomes" id="UP001501821"/>
    </source>
</evidence>
<feature type="region of interest" description="Disordered" evidence="1">
    <location>
        <begin position="1"/>
        <end position="114"/>
    </location>
</feature>
<evidence type="ECO:0000256" key="2">
    <source>
        <dbReference type="SAM" id="Phobius"/>
    </source>
</evidence>
<feature type="domain" description="DUF2510" evidence="3">
    <location>
        <begin position="11"/>
        <end position="39"/>
    </location>
</feature>
<dbReference type="InterPro" id="IPR032710">
    <property type="entry name" value="NTF2-like_dom_sf"/>
</dbReference>
<dbReference type="Proteomes" id="UP001501821">
    <property type="component" value="Unassembled WGS sequence"/>
</dbReference>